<feature type="non-terminal residue" evidence="1">
    <location>
        <position position="1"/>
    </location>
</feature>
<dbReference type="PANTHER" id="PTHR33395:SF22">
    <property type="entry name" value="REVERSE TRANSCRIPTASE DOMAIN-CONTAINING PROTEIN"/>
    <property type="match status" value="1"/>
</dbReference>
<dbReference type="GO" id="GO:0003964">
    <property type="term" value="F:RNA-directed DNA polymerase activity"/>
    <property type="evidence" value="ECO:0007669"/>
    <property type="project" value="UniProtKB-KW"/>
</dbReference>
<dbReference type="GO" id="GO:0031012">
    <property type="term" value="C:extracellular matrix"/>
    <property type="evidence" value="ECO:0007669"/>
    <property type="project" value="TreeGrafter"/>
</dbReference>
<evidence type="ECO:0000313" key="1">
    <source>
        <dbReference type="EMBL" id="KFW07152.1"/>
    </source>
</evidence>
<keyword evidence="1" id="KW-0808">Transferase</keyword>
<dbReference type="GO" id="GO:0061343">
    <property type="term" value="P:cell adhesion involved in heart morphogenesis"/>
    <property type="evidence" value="ECO:0007669"/>
    <property type="project" value="TreeGrafter"/>
</dbReference>
<keyword evidence="1" id="KW-0548">Nucleotidyltransferase</keyword>
<keyword evidence="1" id="KW-0695">RNA-directed DNA polymerase</keyword>
<gene>
    <name evidence="1" type="ORF">N326_03534</name>
</gene>
<evidence type="ECO:0000313" key="2">
    <source>
        <dbReference type="Proteomes" id="UP000054232"/>
    </source>
</evidence>
<reference evidence="1 2" key="1">
    <citation type="submission" date="2014-04" db="EMBL/GenBank/DDBJ databases">
        <title>Genome evolution of avian class.</title>
        <authorList>
            <person name="Zhang G."/>
            <person name="Li C."/>
        </authorList>
    </citation>
    <scope>NUCLEOTIDE SEQUENCE [LARGE SCALE GENOMIC DNA]</scope>
    <source>
        <strain evidence="1">BGI_N326</strain>
    </source>
</reference>
<sequence length="110" mass="12358">PSMVSEDQVRECLGNMKVYKSMGPDRIHPWVLKELADGVAKLLSIIFDKSWQSAEGPADWKRGNITSIFKKGKKEDPGNYRPVSLTSVSGKVMEQILEAMPRHMENAEVI</sequence>
<dbReference type="EMBL" id="KK570494">
    <property type="protein sequence ID" value="KFW07152.1"/>
    <property type="molecule type" value="Genomic_DNA"/>
</dbReference>
<dbReference type="AlphaFoldDB" id="A0A093J5I1"/>
<keyword evidence="2" id="KW-1185">Reference proteome</keyword>
<organism evidence="1 2">
    <name type="scientific">Eurypyga helias</name>
    <name type="common">Sunbittern</name>
    <name type="synonym">Ardea helias</name>
    <dbReference type="NCBI Taxonomy" id="54383"/>
    <lineage>
        <taxon>Eukaryota</taxon>
        <taxon>Metazoa</taxon>
        <taxon>Chordata</taxon>
        <taxon>Craniata</taxon>
        <taxon>Vertebrata</taxon>
        <taxon>Euteleostomi</taxon>
        <taxon>Archelosauria</taxon>
        <taxon>Archosauria</taxon>
        <taxon>Dinosauria</taxon>
        <taxon>Saurischia</taxon>
        <taxon>Theropoda</taxon>
        <taxon>Coelurosauria</taxon>
        <taxon>Aves</taxon>
        <taxon>Neognathae</taxon>
        <taxon>Neoaves</taxon>
        <taxon>Phaethontimorphae</taxon>
        <taxon>Eurypygiformes</taxon>
        <taxon>Eurypygidae</taxon>
        <taxon>Eurypyga</taxon>
    </lineage>
</organism>
<dbReference type="Proteomes" id="UP000054232">
    <property type="component" value="Unassembled WGS sequence"/>
</dbReference>
<proteinExistence type="predicted"/>
<feature type="non-terminal residue" evidence="1">
    <location>
        <position position="110"/>
    </location>
</feature>
<name>A0A093J5I1_EURHL</name>
<dbReference type="GO" id="GO:0007508">
    <property type="term" value="P:larval heart development"/>
    <property type="evidence" value="ECO:0007669"/>
    <property type="project" value="TreeGrafter"/>
</dbReference>
<accession>A0A093J5I1</accession>
<protein>
    <submittedName>
        <fullName evidence="1">RNA-directed DNA polymerase from mobile element jockey</fullName>
    </submittedName>
</protein>
<dbReference type="PANTHER" id="PTHR33395">
    <property type="entry name" value="TRANSCRIPTASE, PUTATIVE-RELATED-RELATED"/>
    <property type="match status" value="1"/>
</dbReference>